<name>A0ABD5UDY4_9EURY</name>
<accession>A0ABD5UDY4</accession>
<evidence type="ECO:0000313" key="2">
    <source>
        <dbReference type="EMBL" id="MFC6838408.1"/>
    </source>
</evidence>
<keyword evidence="3" id="KW-1185">Reference proteome</keyword>
<dbReference type="AlphaFoldDB" id="A0ABD5UDY4"/>
<proteinExistence type="predicted"/>
<dbReference type="Pfam" id="PF24035">
    <property type="entry name" value="DUF7344"/>
    <property type="match status" value="1"/>
</dbReference>
<dbReference type="Proteomes" id="UP001596406">
    <property type="component" value="Unassembled WGS sequence"/>
</dbReference>
<evidence type="ECO:0000259" key="1">
    <source>
        <dbReference type="Pfam" id="PF24035"/>
    </source>
</evidence>
<evidence type="ECO:0000313" key="3">
    <source>
        <dbReference type="Proteomes" id="UP001596406"/>
    </source>
</evidence>
<reference evidence="2 3" key="1">
    <citation type="journal article" date="2019" name="Int. J. Syst. Evol. Microbiol.">
        <title>The Global Catalogue of Microorganisms (GCM) 10K type strain sequencing project: providing services to taxonomists for standard genome sequencing and annotation.</title>
        <authorList>
            <consortium name="The Broad Institute Genomics Platform"/>
            <consortium name="The Broad Institute Genome Sequencing Center for Infectious Disease"/>
            <person name="Wu L."/>
            <person name="Ma J."/>
        </authorList>
    </citation>
    <scope>NUCLEOTIDE SEQUENCE [LARGE SCALE GENOMIC DNA]</scope>
    <source>
        <strain evidence="2 3">PSRA2</strain>
    </source>
</reference>
<organism evidence="2 3">
    <name type="scientific">Halomarina ordinaria</name>
    <dbReference type="NCBI Taxonomy" id="3033939"/>
    <lineage>
        <taxon>Archaea</taxon>
        <taxon>Methanobacteriati</taxon>
        <taxon>Methanobacteriota</taxon>
        <taxon>Stenosarchaea group</taxon>
        <taxon>Halobacteria</taxon>
        <taxon>Halobacteriales</taxon>
        <taxon>Natronomonadaceae</taxon>
        <taxon>Halomarina</taxon>
    </lineage>
</organism>
<dbReference type="RefSeq" id="WP_304450096.1">
    <property type="nucleotide sequence ID" value="NZ_JARRAH010000005.1"/>
</dbReference>
<gene>
    <name evidence="2" type="ORF">ACFQHK_18150</name>
</gene>
<comment type="caution">
    <text evidence="2">The sequence shown here is derived from an EMBL/GenBank/DDBJ whole genome shotgun (WGS) entry which is preliminary data.</text>
</comment>
<sequence>MERDGHVSVDDIFQLLSHNRRRLALQYFKQYHNPIALDDLAFRIARWEQPPAATPARVEVDQTRTALQKTHLPMFSEMGFIEYQTVNQTIRCNDATISAAMESAINVIGFLFDERNAAGDE</sequence>
<protein>
    <recommendedName>
        <fullName evidence="1">DUF7344 domain-containing protein</fullName>
    </recommendedName>
</protein>
<feature type="domain" description="DUF7344" evidence="1">
    <location>
        <begin position="13"/>
        <end position="90"/>
    </location>
</feature>
<dbReference type="EMBL" id="JBHSXM010000005">
    <property type="protein sequence ID" value="MFC6838408.1"/>
    <property type="molecule type" value="Genomic_DNA"/>
</dbReference>
<dbReference type="InterPro" id="IPR055768">
    <property type="entry name" value="DUF7344"/>
</dbReference>